<dbReference type="SUPFAM" id="SSF55729">
    <property type="entry name" value="Acyl-CoA N-acyltransferases (Nat)"/>
    <property type="match status" value="1"/>
</dbReference>
<dbReference type="Gene3D" id="3.40.630.30">
    <property type="match status" value="1"/>
</dbReference>
<dbReference type="EC" id="2.3.1.-" evidence="1"/>
<organism evidence="1 2">
    <name type="scientific">Aliikangiella maris</name>
    <dbReference type="NCBI Taxonomy" id="3162458"/>
    <lineage>
        <taxon>Bacteria</taxon>
        <taxon>Pseudomonadati</taxon>
        <taxon>Pseudomonadota</taxon>
        <taxon>Gammaproteobacteria</taxon>
        <taxon>Oceanospirillales</taxon>
        <taxon>Pleioneaceae</taxon>
        <taxon>Aliikangiella</taxon>
    </lineage>
</organism>
<dbReference type="Gene3D" id="3.40.50.300">
    <property type="entry name" value="P-loop containing nucleotide triphosphate hydrolases"/>
    <property type="match status" value="1"/>
</dbReference>
<reference evidence="1 2" key="1">
    <citation type="submission" date="2024-06" db="EMBL/GenBank/DDBJ databases">
        <authorList>
            <person name="Li F."/>
        </authorList>
    </citation>
    <scope>NUCLEOTIDE SEQUENCE [LARGE SCALE GENOMIC DNA]</scope>
    <source>
        <strain evidence="1 2">GXAS 311</strain>
    </source>
</reference>
<evidence type="ECO:0000313" key="2">
    <source>
        <dbReference type="Proteomes" id="UP001548189"/>
    </source>
</evidence>
<comment type="caution">
    <text evidence="1">The sequence shown here is derived from an EMBL/GenBank/DDBJ whole genome shotgun (WGS) entry which is preliminary data.</text>
</comment>
<dbReference type="Pfam" id="PF08351">
    <property type="entry name" value="TmcA_N"/>
    <property type="match status" value="1"/>
</dbReference>
<dbReference type="PANTHER" id="PTHR10925:SF5">
    <property type="entry name" value="RNA CYTIDINE ACETYLTRANSFERASE"/>
    <property type="match status" value="1"/>
</dbReference>
<dbReference type="Pfam" id="PF05127">
    <property type="entry name" value="NAT10_TcmA_helicase"/>
    <property type="match status" value="1"/>
</dbReference>
<keyword evidence="1" id="KW-0012">Acyltransferase</keyword>
<dbReference type="InterPro" id="IPR027417">
    <property type="entry name" value="P-loop_NTPase"/>
</dbReference>
<protein>
    <submittedName>
        <fullName evidence="1">GNAT family N-acetyltransferase</fullName>
        <ecNumber evidence="1">2.3.1.-</ecNumber>
    </submittedName>
</protein>
<evidence type="ECO:0000313" key="1">
    <source>
        <dbReference type="EMBL" id="MET1253707.1"/>
    </source>
</evidence>
<dbReference type="InterPro" id="IPR007807">
    <property type="entry name" value="TcmA/NAT10_helicase"/>
</dbReference>
<dbReference type="PANTHER" id="PTHR10925">
    <property type="entry name" value="N-ACETYLTRANSFERASE 10"/>
    <property type="match status" value="1"/>
</dbReference>
<accession>A0ABV2BP35</accession>
<name>A0ABV2BP35_9GAMM</name>
<dbReference type="Pfam" id="PF13718">
    <property type="entry name" value="GNAT_acetyltr_2"/>
    <property type="match status" value="1"/>
</dbReference>
<dbReference type="EMBL" id="JBEVCJ010000001">
    <property type="protein sequence ID" value="MET1253707.1"/>
    <property type="molecule type" value="Genomic_DNA"/>
</dbReference>
<dbReference type="InterPro" id="IPR000182">
    <property type="entry name" value="GNAT_dom"/>
</dbReference>
<gene>
    <name evidence="1" type="ORF">ABVT43_01075</name>
</gene>
<dbReference type="SUPFAM" id="SSF52540">
    <property type="entry name" value="P-loop containing nucleoside triphosphate hydrolases"/>
    <property type="match status" value="1"/>
</dbReference>
<sequence>MSHQIQQAFYDWLKNLEYQNIRGLLLITEKTWQQLKIDWQNIYPESTISLSYNTEKSNQNNRKSLSADLSAASLFEQQLLLGNEYQIYIHNASSQFDVNLFAALCGGIKGGGCLFLILPNQLNNWLHQYVNLINNHLKTKQLIHFLQPIEVSPVLKRILKFNLTNPAVSIICPVTLKFYSGLVLLDSENNTSKNNSAANANICQNKNNSKNYQEQEKAIEKIIRVATGHSKRPLVLTASRGRGKSAALGIASNVLCNKASFKIIVTAPNVQNLNSYFKHLDKTLFQQSTKDKKYNCNNGSSVQFIPIDRIIQNQPEANLLLIDEAAAFPVNQLTQIIAHYNRIIFSSTTDGYEGNGKGFELRFQKILLKKFPQARFTSIARPIRWSVNDKLENACFNALLLNSTNGTQQVKLNNLSELKFDIIDKAELTSNESYLSQVFSLLINAHYQTRPADLESILTNPKLTVAVLFKQKEVVAVALLNQEGNLTSETINQLNHSSVRLKGELIPQSIICNLGYSKAGTYRYLRIMRIATLPYLQSFGIGSLLLKNIQDYAHLQQIDFLGASFACDSKILNFWLKNHYSIYRIGSRKDSSTGLFTCDVLMTINAKLKSFLPKLLTDFEASLIYNLNHQFITLENKIVYEIIRQQFEYNSLYLNSHTRNELKAFSNHQRSFTQINWLLKELLLTCLSNKDQNTLESTPQVDWLFLIDCLLFYKTEETLSRIYQLTGKKQKLKRLKDLTTQLLNFSLSSEL</sequence>
<dbReference type="GO" id="GO:0016746">
    <property type="term" value="F:acyltransferase activity"/>
    <property type="evidence" value="ECO:0007669"/>
    <property type="project" value="UniProtKB-KW"/>
</dbReference>
<dbReference type="InterPro" id="IPR032672">
    <property type="entry name" value="TmcA/NAT10/Kre33"/>
</dbReference>
<dbReference type="InterPro" id="IPR013562">
    <property type="entry name" value="TmcA/NAT10_N"/>
</dbReference>
<dbReference type="Gene3D" id="3.40.50.11040">
    <property type="match status" value="1"/>
</dbReference>
<proteinExistence type="predicted"/>
<dbReference type="Proteomes" id="UP001548189">
    <property type="component" value="Unassembled WGS sequence"/>
</dbReference>
<keyword evidence="1" id="KW-0808">Transferase</keyword>
<dbReference type="InterPro" id="IPR016181">
    <property type="entry name" value="Acyl_CoA_acyltransferase"/>
</dbReference>
<keyword evidence="2" id="KW-1185">Reference proteome</keyword>